<feature type="transmembrane region" description="Helical" evidence="7">
    <location>
        <begin position="54"/>
        <end position="77"/>
    </location>
</feature>
<dbReference type="InterPro" id="IPR049326">
    <property type="entry name" value="Rhodopsin_dom_fungi"/>
</dbReference>
<dbReference type="EMBL" id="CABFNQ020000757">
    <property type="protein sequence ID" value="CAH0036220.1"/>
    <property type="molecule type" value="Genomic_DNA"/>
</dbReference>
<feature type="domain" description="Rhodopsin" evidence="8">
    <location>
        <begin position="38"/>
        <end position="277"/>
    </location>
</feature>
<evidence type="ECO:0000256" key="3">
    <source>
        <dbReference type="ARBA" id="ARBA00022989"/>
    </source>
</evidence>
<feature type="transmembrane region" description="Helical" evidence="7">
    <location>
        <begin position="214"/>
        <end position="236"/>
    </location>
</feature>
<feature type="transmembrane region" description="Helical" evidence="7">
    <location>
        <begin position="133"/>
        <end position="160"/>
    </location>
</feature>
<dbReference type="Pfam" id="PF20684">
    <property type="entry name" value="Fung_rhodopsin"/>
    <property type="match status" value="1"/>
</dbReference>
<feature type="transmembrane region" description="Helical" evidence="7">
    <location>
        <begin position="20"/>
        <end position="42"/>
    </location>
</feature>
<keyword evidence="3 7" id="KW-1133">Transmembrane helix</keyword>
<evidence type="ECO:0000256" key="4">
    <source>
        <dbReference type="ARBA" id="ARBA00023136"/>
    </source>
</evidence>
<protein>
    <recommendedName>
        <fullName evidence="8">Rhodopsin domain-containing protein</fullName>
    </recommendedName>
</protein>
<comment type="subcellular location">
    <subcellularLocation>
        <location evidence="1">Membrane</location>
        <topology evidence="1">Multi-pass membrane protein</topology>
    </subcellularLocation>
</comment>
<feature type="compositionally biased region" description="Polar residues" evidence="6">
    <location>
        <begin position="373"/>
        <end position="382"/>
    </location>
</feature>
<feature type="compositionally biased region" description="Basic and acidic residues" evidence="6">
    <location>
        <begin position="428"/>
        <end position="437"/>
    </location>
</feature>
<dbReference type="Proteomes" id="UP000696573">
    <property type="component" value="Unassembled WGS sequence"/>
</dbReference>
<dbReference type="PANTHER" id="PTHR33048">
    <property type="entry name" value="PTH11-LIKE INTEGRAL MEMBRANE PROTEIN (AFU_ORTHOLOGUE AFUA_5G11245)"/>
    <property type="match status" value="1"/>
</dbReference>
<evidence type="ECO:0000313" key="10">
    <source>
        <dbReference type="Proteomes" id="UP000696573"/>
    </source>
</evidence>
<dbReference type="PANTHER" id="PTHR33048:SF96">
    <property type="entry name" value="INTEGRAL MEMBRANE PROTEIN"/>
    <property type="match status" value="1"/>
</dbReference>
<proteinExistence type="inferred from homology"/>
<name>A0A9N9VYI0_9HYPO</name>
<dbReference type="PROSITE" id="PS51257">
    <property type="entry name" value="PROKAR_LIPOPROTEIN"/>
    <property type="match status" value="1"/>
</dbReference>
<feature type="transmembrane region" description="Helical" evidence="7">
    <location>
        <begin position="248"/>
        <end position="272"/>
    </location>
</feature>
<evidence type="ECO:0000256" key="6">
    <source>
        <dbReference type="SAM" id="MobiDB-lite"/>
    </source>
</evidence>
<comment type="caution">
    <text evidence="9">The sequence shown here is derived from an EMBL/GenBank/DDBJ whole genome shotgun (WGS) entry which is preliminary data.</text>
</comment>
<accession>A0A9N9VYI0</accession>
<dbReference type="AlphaFoldDB" id="A0A9N9VYI0"/>
<feature type="transmembrane region" description="Helical" evidence="7">
    <location>
        <begin position="172"/>
        <end position="202"/>
    </location>
</feature>
<feature type="region of interest" description="Disordered" evidence="6">
    <location>
        <begin position="373"/>
        <end position="437"/>
    </location>
</feature>
<dbReference type="OrthoDB" id="3936451at2759"/>
<keyword evidence="10" id="KW-1185">Reference proteome</keyword>
<comment type="similarity">
    <text evidence="5">Belongs to the SAT4 family.</text>
</comment>
<organism evidence="9 10">
    <name type="scientific">Clonostachys rhizophaga</name>
    <dbReference type="NCBI Taxonomy" id="160324"/>
    <lineage>
        <taxon>Eukaryota</taxon>
        <taxon>Fungi</taxon>
        <taxon>Dikarya</taxon>
        <taxon>Ascomycota</taxon>
        <taxon>Pezizomycotina</taxon>
        <taxon>Sordariomycetes</taxon>
        <taxon>Hypocreomycetidae</taxon>
        <taxon>Hypocreales</taxon>
        <taxon>Bionectriaceae</taxon>
        <taxon>Clonostachys</taxon>
    </lineage>
</organism>
<dbReference type="InterPro" id="IPR052337">
    <property type="entry name" value="SAT4-like"/>
</dbReference>
<evidence type="ECO:0000256" key="5">
    <source>
        <dbReference type="ARBA" id="ARBA00038359"/>
    </source>
</evidence>
<keyword evidence="2 7" id="KW-0812">Transmembrane</keyword>
<feature type="compositionally biased region" description="Basic and acidic residues" evidence="6">
    <location>
        <begin position="391"/>
        <end position="420"/>
    </location>
</feature>
<reference evidence="9" key="1">
    <citation type="submission" date="2021-10" db="EMBL/GenBank/DDBJ databases">
        <authorList>
            <person name="Piombo E."/>
        </authorList>
    </citation>
    <scope>NUCLEOTIDE SEQUENCE</scope>
</reference>
<sequence>MHLAQNRELPTMAVENQGGALLAVGACFMTVAWLCVLLRTYVRVYLVKAFGLDDWLIVASVIFYTIHNIWMFLGIHYGTGRHHADLPIEGIQHAMMYWYLDFIGYALTMITSKASIAVFLLRITSSTRLHSWIIYISLCVTTLTTTTFMFVCMFQCLPIPYFWTRQGDGKCIGINVIITLTYTFSTFSIVTDYIFAFLPIAIVWNLKMKKRAKWLLVPIFLLGSVASSAVAVRFAYVETFRDADYLWATAPIAVWSNVEMGLAITAASLATLRPLVRTISASLGFSSSGGPSGPSGGPSHALNGTAAGSSAFDRSRSRTKRQLTRNEEDHDSDEFIDMTHFADHSTNAWAGEGNAAADHMSKIMITKETEVTVTSLPTDSSPPNVPFWKRKGSERDMSDNESQEVLRMEGTDDATKEHRPVVPKSFLPKRDGNQTQN</sequence>
<gene>
    <name evidence="9" type="ORF">CRHIZ90672A_00016249</name>
</gene>
<feature type="region of interest" description="Disordered" evidence="6">
    <location>
        <begin position="287"/>
        <end position="334"/>
    </location>
</feature>
<evidence type="ECO:0000256" key="7">
    <source>
        <dbReference type="SAM" id="Phobius"/>
    </source>
</evidence>
<feature type="transmembrane region" description="Helical" evidence="7">
    <location>
        <begin position="97"/>
        <end position="121"/>
    </location>
</feature>
<evidence type="ECO:0000259" key="8">
    <source>
        <dbReference type="Pfam" id="PF20684"/>
    </source>
</evidence>
<evidence type="ECO:0000256" key="1">
    <source>
        <dbReference type="ARBA" id="ARBA00004141"/>
    </source>
</evidence>
<keyword evidence="4 7" id="KW-0472">Membrane</keyword>
<dbReference type="GO" id="GO:0016020">
    <property type="term" value="C:membrane"/>
    <property type="evidence" value="ECO:0007669"/>
    <property type="project" value="UniProtKB-SubCell"/>
</dbReference>
<evidence type="ECO:0000313" key="9">
    <source>
        <dbReference type="EMBL" id="CAH0036220.1"/>
    </source>
</evidence>
<evidence type="ECO:0000256" key="2">
    <source>
        <dbReference type="ARBA" id="ARBA00022692"/>
    </source>
</evidence>